<evidence type="ECO:0000256" key="7">
    <source>
        <dbReference type="ARBA" id="ARBA00023049"/>
    </source>
</evidence>
<dbReference type="GO" id="GO:0004180">
    <property type="term" value="F:carboxypeptidase activity"/>
    <property type="evidence" value="ECO:0007669"/>
    <property type="project" value="UniProtKB-KW"/>
</dbReference>
<proteinExistence type="predicted"/>
<dbReference type="Gene3D" id="3.30.1380.10">
    <property type="match status" value="1"/>
</dbReference>
<keyword evidence="4" id="KW-0378">Hydrolase</keyword>
<accession>A0A9D1T4W3</accession>
<evidence type="ECO:0000256" key="8">
    <source>
        <dbReference type="ARBA" id="ARBA00023316"/>
    </source>
</evidence>
<keyword evidence="6" id="KW-0224">Dipeptidase</keyword>
<organism evidence="10 11">
    <name type="scientific">Candidatus Pullilachnospira stercoravium</name>
    <dbReference type="NCBI Taxonomy" id="2840913"/>
    <lineage>
        <taxon>Bacteria</taxon>
        <taxon>Bacillati</taxon>
        <taxon>Bacillota</taxon>
        <taxon>Clostridia</taxon>
        <taxon>Lachnospirales</taxon>
        <taxon>Lachnospiraceae</taxon>
        <taxon>Lachnospiraceae incertae sedis</taxon>
        <taxon>Candidatus Pullilachnospira</taxon>
    </lineage>
</organism>
<protein>
    <submittedName>
        <fullName evidence="10">D-alanyl-D-alanine carboxypeptidase family protein</fullName>
    </submittedName>
</protein>
<dbReference type="SUPFAM" id="SSF55166">
    <property type="entry name" value="Hedgehog/DD-peptidase"/>
    <property type="match status" value="1"/>
</dbReference>
<comment type="catalytic activity">
    <reaction evidence="1">
        <text>D-alanyl-D-alanine + H2O = 2 D-alanine</text>
        <dbReference type="Rhea" id="RHEA:20661"/>
        <dbReference type="ChEBI" id="CHEBI:15377"/>
        <dbReference type="ChEBI" id="CHEBI:57416"/>
        <dbReference type="ChEBI" id="CHEBI:57822"/>
        <dbReference type="EC" id="3.4.13.22"/>
    </reaction>
</comment>
<evidence type="ECO:0000256" key="9">
    <source>
        <dbReference type="SAM" id="MobiDB-lite"/>
    </source>
</evidence>
<reference evidence="10" key="1">
    <citation type="submission" date="2020-10" db="EMBL/GenBank/DDBJ databases">
        <authorList>
            <person name="Gilroy R."/>
        </authorList>
    </citation>
    <scope>NUCLEOTIDE SEQUENCE</scope>
    <source>
        <strain evidence="10">ChiBcec2-4451</strain>
    </source>
</reference>
<evidence type="ECO:0000256" key="6">
    <source>
        <dbReference type="ARBA" id="ARBA00022997"/>
    </source>
</evidence>
<dbReference type="InterPro" id="IPR013783">
    <property type="entry name" value="Ig-like_fold"/>
</dbReference>
<reference evidence="10" key="2">
    <citation type="journal article" date="2021" name="PeerJ">
        <title>Extensive microbial diversity within the chicken gut microbiome revealed by metagenomics and culture.</title>
        <authorList>
            <person name="Gilroy R."/>
            <person name="Ravi A."/>
            <person name="Getino M."/>
            <person name="Pursley I."/>
            <person name="Horton D.L."/>
            <person name="Alikhan N.F."/>
            <person name="Baker D."/>
            <person name="Gharbi K."/>
            <person name="Hall N."/>
            <person name="Watson M."/>
            <person name="Adriaenssens E.M."/>
            <person name="Foster-Nyarko E."/>
            <person name="Jarju S."/>
            <person name="Secka A."/>
            <person name="Antonio M."/>
            <person name="Oren A."/>
            <person name="Chaudhuri R.R."/>
            <person name="La Ragione R."/>
            <person name="Hildebrand F."/>
            <person name="Pallen M.J."/>
        </authorList>
    </citation>
    <scope>NUCLEOTIDE SEQUENCE</scope>
    <source>
        <strain evidence="10">ChiBcec2-4451</strain>
    </source>
</reference>
<dbReference type="GO" id="GO:0160237">
    <property type="term" value="F:D-Ala-D-Ala dipeptidase activity"/>
    <property type="evidence" value="ECO:0007669"/>
    <property type="project" value="UniProtKB-EC"/>
</dbReference>
<evidence type="ECO:0000256" key="2">
    <source>
        <dbReference type="ARBA" id="ARBA00022670"/>
    </source>
</evidence>
<sequence>MSRKRKFAQTAICCLALLLIIILAVVFYCRANPRPAPSARAISAVSGAAAGQIAENTRADREEFLSETLSLSVSPQGENRYLLTWNETVGDGYEVQRMAEDGVWETVERLEKTAARQYLTETLKSGRTVCYRVAAAGSVPDTAAATAEIRTEISPRYCTVWPVRNLPVSDPQTMEDTGRSVPAGAALCVLEEKDGMFLVWDGEAEGYIDSRYCMINLPEYLGDLCEYDIVNSYGALYRMHGYEIPQVTGTVISGYEKVQLADGQFLVPYLYPCCEKLIAAARAAGEDGWRLKIYDAYRPHLATEQIYQAAGQILDQPLPSGEAAAAASAGNERTYRDLVEMGPYHLSSFLARTGSSHNMGIALDLTLVSDTGEEPAMQTEMHDLSWYSVTDRNTGTADLLRDYMTGAGYHTLVSEWWHFQDNETRDALGLGYFQPGVSIEGWKADDNGRRYQNEDGTFATQSDSE</sequence>
<dbReference type="PANTHER" id="PTHR43126">
    <property type="entry name" value="D-ALANYL-D-ALANINE DIPEPTIDASE"/>
    <property type="match status" value="1"/>
</dbReference>
<dbReference type="GO" id="GO:0008237">
    <property type="term" value="F:metallopeptidase activity"/>
    <property type="evidence" value="ECO:0007669"/>
    <property type="project" value="UniProtKB-KW"/>
</dbReference>
<dbReference type="GO" id="GO:0006508">
    <property type="term" value="P:proteolysis"/>
    <property type="evidence" value="ECO:0007669"/>
    <property type="project" value="UniProtKB-KW"/>
</dbReference>
<evidence type="ECO:0000313" key="11">
    <source>
        <dbReference type="Proteomes" id="UP000886723"/>
    </source>
</evidence>
<dbReference type="PANTHER" id="PTHR43126:SF1">
    <property type="entry name" value="D-ALANYL-D-ALANINE DIPEPTIDASE"/>
    <property type="match status" value="1"/>
</dbReference>
<comment type="caution">
    <text evidence="10">The sequence shown here is derived from an EMBL/GenBank/DDBJ whole genome shotgun (WGS) entry which is preliminary data.</text>
</comment>
<dbReference type="InterPro" id="IPR009045">
    <property type="entry name" value="Zn_M74/Hedgehog-like"/>
</dbReference>
<dbReference type="GO" id="GO:0071555">
    <property type="term" value="P:cell wall organization"/>
    <property type="evidence" value="ECO:0007669"/>
    <property type="project" value="UniProtKB-KW"/>
</dbReference>
<keyword evidence="7" id="KW-0482">Metalloprotease</keyword>
<dbReference type="Pfam" id="PF01427">
    <property type="entry name" value="Peptidase_M15"/>
    <property type="match status" value="1"/>
</dbReference>
<dbReference type="InterPro" id="IPR000755">
    <property type="entry name" value="A_A_dipeptidase"/>
</dbReference>
<evidence type="ECO:0000313" key="10">
    <source>
        <dbReference type="EMBL" id="HIV11950.1"/>
    </source>
</evidence>
<feature type="region of interest" description="Disordered" evidence="9">
    <location>
        <begin position="444"/>
        <end position="465"/>
    </location>
</feature>
<dbReference type="AlphaFoldDB" id="A0A9D1T4W3"/>
<dbReference type="Gene3D" id="2.60.40.10">
    <property type="entry name" value="Immunoglobulins"/>
    <property type="match status" value="1"/>
</dbReference>
<keyword evidence="5" id="KW-0862">Zinc</keyword>
<dbReference type="Proteomes" id="UP000886723">
    <property type="component" value="Unassembled WGS sequence"/>
</dbReference>
<evidence type="ECO:0000256" key="4">
    <source>
        <dbReference type="ARBA" id="ARBA00022801"/>
    </source>
</evidence>
<feature type="compositionally biased region" description="Basic and acidic residues" evidence="9">
    <location>
        <begin position="444"/>
        <end position="453"/>
    </location>
</feature>
<feature type="compositionally biased region" description="Polar residues" evidence="9">
    <location>
        <begin position="454"/>
        <end position="465"/>
    </location>
</feature>
<evidence type="ECO:0000256" key="1">
    <source>
        <dbReference type="ARBA" id="ARBA00001362"/>
    </source>
</evidence>
<keyword evidence="2" id="KW-0645">Protease</keyword>
<dbReference type="GO" id="GO:0046872">
    <property type="term" value="F:metal ion binding"/>
    <property type="evidence" value="ECO:0007669"/>
    <property type="project" value="UniProtKB-KW"/>
</dbReference>
<evidence type="ECO:0000256" key="5">
    <source>
        <dbReference type="ARBA" id="ARBA00022833"/>
    </source>
</evidence>
<evidence type="ECO:0000256" key="3">
    <source>
        <dbReference type="ARBA" id="ARBA00022723"/>
    </source>
</evidence>
<name>A0A9D1T4W3_9FIRM</name>
<dbReference type="EMBL" id="DVON01000043">
    <property type="protein sequence ID" value="HIV11950.1"/>
    <property type="molecule type" value="Genomic_DNA"/>
</dbReference>
<keyword evidence="10" id="KW-0121">Carboxypeptidase</keyword>
<keyword evidence="3" id="KW-0479">Metal-binding</keyword>
<gene>
    <name evidence="10" type="ORF">IAA63_02265</name>
</gene>
<keyword evidence="8" id="KW-0961">Cell wall biogenesis/degradation</keyword>